<dbReference type="Pfam" id="PF25273">
    <property type="entry name" value="DUF7869"/>
    <property type="match status" value="1"/>
</dbReference>
<dbReference type="PANTHER" id="PTHR33153">
    <property type="entry name" value="MYND-TYPE DOMAIN-CONTAINING PROTEIN"/>
    <property type="match status" value="1"/>
</dbReference>
<dbReference type="InterPro" id="IPR057191">
    <property type="entry name" value="DUF7869"/>
</dbReference>
<evidence type="ECO:0000259" key="2">
    <source>
        <dbReference type="Pfam" id="PF25273"/>
    </source>
</evidence>
<dbReference type="PANTHER" id="PTHR33153:SF3">
    <property type="entry name" value="TRAFFICKING PROTEIN PARTICLE COMPLEX SUBUNIT 11 DOMAIN-CONTAINING PROTEIN"/>
    <property type="match status" value="1"/>
</dbReference>
<feature type="domain" description="DUF7869" evidence="2">
    <location>
        <begin position="380"/>
        <end position="549"/>
    </location>
</feature>
<proteinExistence type="predicted"/>
<evidence type="ECO:0000313" key="3">
    <source>
        <dbReference type="EMBL" id="CAK9100898.1"/>
    </source>
</evidence>
<reference evidence="3 4" key="1">
    <citation type="submission" date="2024-02" db="EMBL/GenBank/DDBJ databases">
        <authorList>
            <person name="Chen Y."/>
            <person name="Shah S."/>
            <person name="Dougan E. K."/>
            <person name="Thang M."/>
            <person name="Chan C."/>
        </authorList>
    </citation>
    <scope>NUCLEOTIDE SEQUENCE [LARGE SCALE GENOMIC DNA]</scope>
</reference>
<gene>
    <name evidence="3" type="ORF">CCMP2556_LOCUS47615</name>
</gene>
<accession>A0ABP0RMN2</accession>
<protein>
    <recommendedName>
        <fullName evidence="2">DUF7869 domain-containing protein</fullName>
    </recommendedName>
</protein>
<feature type="compositionally biased region" description="Low complexity" evidence="1">
    <location>
        <begin position="9"/>
        <end position="24"/>
    </location>
</feature>
<dbReference type="Proteomes" id="UP001642484">
    <property type="component" value="Unassembled WGS sequence"/>
</dbReference>
<feature type="region of interest" description="Disordered" evidence="1">
    <location>
        <begin position="1"/>
        <end position="30"/>
    </location>
</feature>
<organism evidence="3 4">
    <name type="scientific">Durusdinium trenchii</name>
    <dbReference type="NCBI Taxonomy" id="1381693"/>
    <lineage>
        <taxon>Eukaryota</taxon>
        <taxon>Sar</taxon>
        <taxon>Alveolata</taxon>
        <taxon>Dinophyceae</taxon>
        <taxon>Suessiales</taxon>
        <taxon>Symbiodiniaceae</taxon>
        <taxon>Durusdinium</taxon>
    </lineage>
</organism>
<dbReference type="EMBL" id="CAXAMN010026139">
    <property type="protein sequence ID" value="CAK9100898.1"/>
    <property type="molecule type" value="Genomic_DNA"/>
</dbReference>
<keyword evidence="4" id="KW-1185">Reference proteome</keyword>
<name>A0ABP0RMN2_9DINO</name>
<comment type="caution">
    <text evidence="3">The sequence shown here is derived from an EMBL/GenBank/DDBJ whole genome shotgun (WGS) entry which is preliminary data.</text>
</comment>
<evidence type="ECO:0000256" key="1">
    <source>
        <dbReference type="SAM" id="MobiDB-lite"/>
    </source>
</evidence>
<sequence length="947" mass="106655">MRSAESESESGSTTGDDGSESESSCSHPNPAAMEVSLSLERLQSLHALQSGPGKPSSYSESGMSVNRCKKALQNPPCPCKCTLPLKLLILVCQSFWQLSKAAQDSLLWSIQLEGGACNRRSWNIAGYPVCREAWLCFLGVGKQRISRCKRKFHGKDERSVTCRGGPGSRPALKTASVEAFFVHIYWSAGEHMTTMGSAKSMLELSDEKLRQDLLDKLIDAKLSGPTTQLGFQCNPELLPERCLPHGNWSNLFTIYAAYAAAEGEQCASKSVFYTIAKRWKVCLRFPKASMHSVCKTCSTLKSSLANAADFIEHAKISARLLHHYTVQWRDRQVYWLARSRSKLERDLMCMIIDSYDKAKLCLPRFPQKRTPKDSLYESLRRTQMTLTCSIAHGFGIYFYLSDEGLPVGASWTIEIAMKSLDYAWAFARRQGKSFPYELWLQSDNAVKEGRNSFIHKLLCLLTQGGYFRQTTGAYLEVGHTHEDVDAALAVVTAALNGCSDLQTPRDIIRAIENRVAPLFAKHGMECIVEKVGSVRDWKAIMPPDVHLYNAYKDRKRNANDDDVAMKVPQMFTFVKREDMPSHAHLMPAESRVPVRLRGCGERKDIFALTKTNMSDEYLCQDPILVYPHGLHGSTCHFWNRVMHPSPGLPVVLPDIDDQRCQELQTLATQLEKDFAHFSRAALYYRTLANNEEEAKPLSSFQFIADGPTADQRVGEVDLGERPVVEKENFGDHINRVFSERELFVQVVHHYVLDKFDVGGMQRPTLSLVPQTTLNEFYLPLHKFDIGPGAKNGFYPQNQQIAKHFREFLGGYLPREIVEVKSLDADLQGVMKNAEPFDWHRINFVLEAAFNAWQEQLGSDQILFEQAQIMNEAEVKEPPLKKIKIETTDTCTEQELGNLVNPQKFSINNNSELVASGSGDTIFLASKGKNNFLAHREMLLVGSHVQHV</sequence>
<evidence type="ECO:0000313" key="4">
    <source>
        <dbReference type="Proteomes" id="UP001642484"/>
    </source>
</evidence>